<gene>
    <name evidence="1" type="ORF">AYJ54_17625</name>
</gene>
<proteinExistence type="predicted"/>
<comment type="caution">
    <text evidence="1">The sequence shown here is derived from an EMBL/GenBank/DDBJ whole genome shotgun (WGS) entry which is preliminary data.</text>
</comment>
<sequence length="105" mass="11078">MADPETPVTNQGPVTISSSSAERAPIVYFDGASCFGHHNGAIQIELAANLLMPVGAAVRVDVIQTAHLRCSPAAALALREAIDKALAMYRQGQQQPPETIPTVKN</sequence>
<evidence type="ECO:0008006" key="3">
    <source>
        <dbReference type="Google" id="ProtNLM"/>
    </source>
</evidence>
<dbReference type="AlphaFoldDB" id="A0A176YKZ1"/>
<protein>
    <recommendedName>
        <fullName evidence="3">DUF3467 domain-containing protein</fullName>
    </recommendedName>
</protein>
<evidence type="ECO:0000313" key="2">
    <source>
        <dbReference type="Proteomes" id="UP000076959"/>
    </source>
</evidence>
<reference evidence="1 2" key="1">
    <citation type="submission" date="2016-03" db="EMBL/GenBank/DDBJ databases">
        <title>Draft Genome Sequence of the Strain BR 10245 (Bradyrhizobium sp.) isolated from nodules of Centrolobium paraense.</title>
        <authorList>
            <person name="Simoes-Araujo J.L.Sr."/>
            <person name="Barauna A.C."/>
            <person name="Silva K."/>
            <person name="Zilli J.E."/>
        </authorList>
    </citation>
    <scope>NUCLEOTIDE SEQUENCE [LARGE SCALE GENOMIC DNA]</scope>
    <source>
        <strain evidence="1 2">BR 10245</strain>
    </source>
</reference>
<organism evidence="1 2">
    <name type="scientific">Bradyrhizobium centrolobii</name>
    <dbReference type="NCBI Taxonomy" id="1505087"/>
    <lineage>
        <taxon>Bacteria</taxon>
        <taxon>Pseudomonadati</taxon>
        <taxon>Pseudomonadota</taxon>
        <taxon>Alphaproteobacteria</taxon>
        <taxon>Hyphomicrobiales</taxon>
        <taxon>Nitrobacteraceae</taxon>
        <taxon>Bradyrhizobium</taxon>
    </lineage>
</organism>
<name>A0A176YKZ1_9BRAD</name>
<dbReference type="EMBL" id="LUUB01000066">
    <property type="protein sequence ID" value="OAF07674.1"/>
    <property type="molecule type" value="Genomic_DNA"/>
</dbReference>
<keyword evidence="2" id="KW-1185">Reference proteome</keyword>
<evidence type="ECO:0000313" key="1">
    <source>
        <dbReference type="EMBL" id="OAF07674.1"/>
    </source>
</evidence>
<dbReference type="Proteomes" id="UP000076959">
    <property type="component" value="Unassembled WGS sequence"/>
</dbReference>
<accession>A0A176YKZ1</accession>
<dbReference type="OrthoDB" id="8235469at2"/>
<dbReference type="RefSeq" id="WP_063702237.1">
    <property type="nucleotide sequence ID" value="NZ_LUUB01000066.1"/>
</dbReference>